<feature type="compositionally biased region" description="Basic residues" evidence="1">
    <location>
        <begin position="108"/>
        <end position="123"/>
    </location>
</feature>
<comment type="caution">
    <text evidence="2">The sequence shown here is derived from an EMBL/GenBank/DDBJ whole genome shotgun (WGS) entry which is preliminary data.</text>
</comment>
<gene>
    <name evidence="2" type="ORF">GDO86_012151</name>
</gene>
<dbReference type="AlphaFoldDB" id="A0A8T2IQ36"/>
<evidence type="ECO:0000256" key="1">
    <source>
        <dbReference type="SAM" id="MobiDB-lite"/>
    </source>
</evidence>
<name>A0A8T2IQ36_9PIPI</name>
<evidence type="ECO:0000313" key="3">
    <source>
        <dbReference type="Proteomes" id="UP000812440"/>
    </source>
</evidence>
<protein>
    <submittedName>
        <fullName evidence="2">Uncharacterized protein</fullName>
    </submittedName>
</protein>
<feature type="compositionally biased region" description="Basic and acidic residues" evidence="1">
    <location>
        <begin position="8"/>
        <end position="40"/>
    </location>
</feature>
<sequence length="177" mass="19978">MIPFLGHRKNESREDVGRTDSKVRPYSGAKDRFVGGDKCKSNLPLDDENLKEEENTSSINTDDCDPGRNLTLPDPEKNKESHSGTFPMGLTDSDLNHQPPDGMDKGNRAKGTKKLKRRKRKTKSGQTKMSKVHYTDHAMDILLKMSRMILKFVETRYGGQIIAGLIWFLLINNTTGK</sequence>
<feature type="region of interest" description="Disordered" evidence="1">
    <location>
        <begin position="1"/>
        <end position="130"/>
    </location>
</feature>
<keyword evidence="3" id="KW-1185">Reference proteome</keyword>
<evidence type="ECO:0000313" key="2">
    <source>
        <dbReference type="EMBL" id="KAG8433687.1"/>
    </source>
</evidence>
<dbReference type="Proteomes" id="UP000812440">
    <property type="component" value="Chromosome 7"/>
</dbReference>
<accession>A0A8T2IQ36</accession>
<organism evidence="2 3">
    <name type="scientific">Hymenochirus boettgeri</name>
    <name type="common">Congo dwarf clawed frog</name>
    <dbReference type="NCBI Taxonomy" id="247094"/>
    <lineage>
        <taxon>Eukaryota</taxon>
        <taxon>Metazoa</taxon>
        <taxon>Chordata</taxon>
        <taxon>Craniata</taxon>
        <taxon>Vertebrata</taxon>
        <taxon>Euteleostomi</taxon>
        <taxon>Amphibia</taxon>
        <taxon>Batrachia</taxon>
        <taxon>Anura</taxon>
        <taxon>Pipoidea</taxon>
        <taxon>Pipidae</taxon>
        <taxon>Pipinae</taxon>
        <taxon>Hymenochirus</taxon>
    </lineage>
</organism>
<proteinExistence type="predicted"/>
<dbReference type="EMBL" id="JAACNH010000008">
    <property type="protein sequence ID" value="KAG8433687.1"/>
    <property type="molecule type" value="Genomic_DNA"/>
</dbReference>
<reference evidence="2" key="1">
    <citation type="thesis" date="2020" institute="ProQuest LLC" country="789 East Eisenhower Parkway, Ann Arbor, MI, USA">
        <title>Comparative Genomics and Chromosome Evolution.</title>
        <authorList>
            <person name="Mudd A.B."/>
        </authorList>
    </citation>
    <scope>NUCLEOTIDE SEQUENCE</scope>
    <source>
        <strain evidence="2">Female2</strain>
        <tissue evidence="2">Blood</tissue>
    </source>
</reference>